<dbReference type="InterPro" id="IPR025558">
    <property type="entry name" value="DUF4283"/>
</dbReference>
<sequence length="188" mass="21666">MPKQGSAPALDSHACHTKLKDFFIGNVRIRPHAKPEFVDNIAMAFHQSSRKTLHFILPVMQKGEVVIRPSLLVVEDGSKRWLTRTVGYFLGNKPYFPHLEAYAKSTWPLVHQVTTTLNEFYFIKFKTEAAMDEVIEGGPWLFQGQPIMLQCWALVCHYENRNTLRCLVGFDSNIFQWSIRLRRIKCGG</sequence>
<dbReference type="EMBL" id="JACGWJ010000420">
    <property type="protein sequence ID" value="KAL0292578.1"/>
    <property type="molecule type" value="Genomic_DNA"/>
</dbReference>
<name>A0AAW2JFJ5_SESRA</name>
<gene>
    <name evidence="2" type="ORF">Sradi_6983700</name>
</gene>
<protein>
    <recommendedName>
        <fullName evidence="1">DUF4283 domain-containing protein</fullName>
    </recommendedName>
</protein>
<evidence type="ECO:0000313" key="2">
    <source>
        <dbReference type="EMBL" id="KAL0292578.1"/>
    </source>
</evidence>
<dbReference type="AlphaFoldDB" id="A0AAW2JFJ5"/>
<proteinExistence type="predicted"/>
<reference evidence="2" key="1">
    <citation type="submission" date="2020-06" db="EMBL/GenBank/DDBJ databases">
        <authorList>
            <person name="Li T."/>
            <person name="Hu X."/>
            <person name="Zhang T."/>
            <person name="Song X."/>
            <person name="Zhang H."/>
            <person name="Dai N."/>
            <person name="Sheng W."/>
            <person name="Hou X."/>
            <person name="Wei L."/>
        </authorList>
    </citation>
    <scope>NUCLEOTIDE SEQUENCE</scope>
    <source>
        <strain evidence="2">G02</strain>
        <tissue evidence="2">Leaf</tissue>
    </source>
</reference>
<organism evidence="2">
    <name type="scientific">Sesamum radiatum</name>
    <name type="common">Black benniseed</name>
    <dbReference type="NCBI Taxonomy" id="300843"/>
    <lineage>
        <taxon>Eukaryota</taxon>
        <taxon>Viridiplantae</taxon>
        <taxon>Streptophyta</taxon>
        <taxon>Embryophyta</taxon>
        <taxon>Tracheophyta</taxon>
        <taxon>Spermatophyta</taxon>
        <taxon>Magnoliopsida</taxon>
        <taxon>eudicotyledons</taxon>
        <taxon>Gunneridae</taxon>
        <taxon>Pentapetalae</taxon>
        <taxon>asterids</taxon>
        <taxon>lamiids</taxon>
        <taxon>Lamiales</taxon>
        <taxon>Pedaliaceae</taxon>
        <taxon>Sesamum</taxon>
    </lineage>
</organism>
<feature type="domain" description="DUF4283" evidence="1">
    <location>
        <begin position="86"/>
        <end position="153"/>
    </location>
</feature>
<dbReference type="Pfam" id="PF14111">
    <property type="entry name" value="DUF4283"/>
    <property type="match status" value="1"/>
</dbReference>
<comment type="caution">
    <text evidence="2">The sequence shown here is derived from an EMBL/GenBank/DDBJ whole genome shotgun (WGS) entry which is preliminary data.</text>
</comment>
<evidence type="ECO:0000259" key="1">
    <source>
        <dbReference type="Pfam" id="PF14111"/>
    </source>
</evidence>
<reference evidence="2" key="2">
    <citation type="journal article" date="2024" name="Plant">
        <title>Genomic evolution and insights into agronomic trait innovations of Sesamum species.</title>
        <authorList>
            <person name="Miao H."/>
            <person name="Wang L."/>
            <person name="Qu L."/>
            <person name="Liu H."/>
            <person name="Sun Y."/>
            <person name="Le M."/>
            <person name="Wang Q."/>
            <person name="Wei S."/>
            <person name="Zheng Y."/>
            <person name="Lin W."/>
            <person name="Duan Y."/>
            <person name="Cao H."/>
            <person name="Xiong S."/>
            <person name="Wang X."/>
            <person name="Wei L."/>
            <person name="Li C."/>
            <person name="Ma Q."/>
            <person name="Ju M."/>
            <person name="Zhao R."/>
            <person name="Li G."/>
            <person name="Mu C."/>
            <person name="Tian Q."/>
            <person name="Mei H."/>
            <person name="Zhang T."/>
            <person name="Gao T."/>
            <person name="Zhang H."/>
        </authorList>
    </citation>
    <scope>NUCLEOTIDE SEQUENCE</scope>
    <source>
        <strain evidence="2">G02</strain>
    </source>
</reference>
<accession>A0AAW2JFJ5</accession>